<protein>
    <submittedName>
        <fullName evidence="2">FkbM family methyltransferase</fullName>
    </submittedName>
</protein>
<keyword evidence="2" id="KW-0808">Transferase</keyword>
<proteinExistence type="predicted"/>
<name>A0A6M0SBF3_9CYAN</name>
<dbReference type="Proteomes" id="UP000473574">
    <property type="component" value="Unassembled WGS sequence"/>
</dbReference>
<comment type="caution">
    <text evidence="2">The sequence shown here is derived from an EMBL/GenBank/DDBJ whole genome shotgun (WGS) entry which is preliminary data.</text>
</comment>
<feature type="domain" description="Methyltransferase FkbM" evidence="1">
    <location>
        <begin position="63"/>
        <end position="205"/>
    </location>
</feature>
<dbReference type="PANTHER" id="PTHR34203">
    <property type="entry name" value="METHYLTRANSFERASE, FKBM FAMILY PROTEIN"/>
    <property type="match status" value="1"/>
</dbReference>
<dbReference type="InterPro" id="IPR029063">
    <property type="entry name" value="SAM-dependent_MTases_sf"/>
</dbReference>
<dbReference type="RefSeq" id="WP_163667189.1">
    <property type="nucleotide sequence ID" value="NZ_QZCE01000002.1"/>
</dbReference>
<dbReference type="Gene3D" id="3.40.50.150">
    <property type="entry name" value="Vaccinia Virus protein VP39"/>
    <property type="match status" value="1"/>
</dbReference>
<sequence>MNIPFFLYRRLSRLITCEFKTSKKTKISLKNKFEVASFNDVFCHPFYWQVFQYLKSSPKLIVDCGAHCGHFSTLTDICIDSKFEKNNARYLLIEPNPHLIPILYKTIREGGLESKAQILQGLLGQQDGSDTLWIAPKNYLATGLTKNNGSKGYKIDYLNLNSLLENQMIDLMKIDIEGGEFSFVEHNTELFKRTNLVFMELHKSPEVKRTGLINQLSSAGLNMAEEPVKCHGQELVIFKR</sequence>
<dbReference type="EMBL" id="QZCE01000002">
    <property type="protein sequence ID" value="NEZ65790.1"/>
    <property type="molecule type" value="Genomic_DNA"/>
</dbReference>
<dbReference type="NCBIfam" id="TIGR01444">
    <property type="entry name" value="fkbM_fam"/>
    <property type="match status" value="1"/>
</dbReference>
<evidence type="ECO:0000259" key="1">
    <source>
        <dbReference type="Pfam" id="PF05050"/>
    </source>
</evidence>
<dbReference type="InterPro" id="IPR052514">
    <property type="entry name" value="SAM-dependent_MTase"/>
</dbReference>
<dbReference type="InterPro" id="IPR006342">
    <property type="entry name" value="FkbM_mtfrase"/>
</dbReference>
<reference evidence="2 3" key="1">
    <citation type="journal article" date="2020" name="Microb. Ecol.">
        <title>Ecogenomics of the Marine Benthic Filamentous Cyanobacterium Adonisia.</title>
        <authorList>
            <person name="Walter J.M."/>
            <person name="Coutinho F.H."/>
            <person name="Leomil L."/>
            <person name="Hargreaves P.I."/>
            <person name="Campeao M.E."/>
            <person name="Vieira V.V."/>
            <person name="Silva B.S."/>
            <person name="Fistarol G.O."/>
            <person name="Salomon P.S."/>
            <person name="Sawabe T."/>
            <person name="Mino S."/>
            <person name="Hosokawa M."/>
            <person name="Miyashita H."/>
            <person name="Maruyama F."/>
            <person name="van Verk M.C."/>
            <person name="Dutilh B.E."/>
            <person name="Thompson C.C."/>
            <person name="Thompson F.L."/>
        </authorList>
    </citation>
    <scope>NUCLEOTIDE SEQUENCE [LARGE SCALE GENOMIC DNA]</scope>
    <source>
        <strain evidence="2 3">CCMR0082</strain>
    </source>
</reference>
<organism evidence="2 3">
    <name type="scientific">Adonisia turfae CCMR0082</name>
    <dbReference type="NCBI Taxonomy" id="2304604"/>
    <lineage>
        <taxon>Bacteria</taxon>
        <taxon>Bacillati</taxon>
        <taxon>Cyanobacteriota</taxon>
        <taxon>Adonisia</taxon>
        <taxon>Adonisia turfae</taxon>
    </lineage>
</organism>
<dbReference type="PANTHER" id="PTHR34203:SF15">
    <property type="entry name" value="SLL1173 PROTEIN"/>
    <property type="match status" value="1"/>
</dbReference>
<dbReference type="GO" id="GO:0032259">
    <property type="term" value="P:methylation"/>
    <property type="evidence" value="ECO:0007669"/>
    <property type="project" value="UniProtKB-KW"/>
</dbReference>
<evidence type="ECO:0000313" key="2">
    <source>
        <dbReference type="EMBL" id="NEZ65790.1"/>
    </source>
</evidence>
<dbReference type="Pfam" id="PF05050">
    <property type="entry name" value="Methyltransf_21"/>
    <property type="match status" value="1"/>
</dbReference>
<dbReference type="AlphaFoldDB" id="A0A6M0SBF3"/>
<dbReference type="GO" id="GO:0008168">
    <property type="term" value="F:methyltransferase activity"/>
    <property type="evidence" value="ECO:0007669"/>
    <property type="project" value="UniProtKB-KW"/>
</dbReference>
<gene>
    <name evidence="2" type="ORF">D0962_24040</name>
</gene>
<evidence type="ECO:0000313" key="3">
    <source>
        <dbReference type="Proteomes" id="UP000473574"/>
    </source>
</evidence>
<dbReference type="SUPFAM" id="SSF53335">
    <property type="entry name" value="S-adenosyl-L-methionine-dependent methyltransferases"/>
    <property type="match status" value="1"/>
</dbReference>
<accession>A0A6M0SBF3</accession>
<keyword evidence="2" id="KW-0489">Methyltransferase</keyword>